<reference evidence="6" key="1">
    <citation type="submission" date="2020-08" db="EMBL/GenBank/DDBJ databases">
        <title>Multicomponent nature underlies the extraordinary mechanical properties of spider dragline silk.</title>
        <authorList>
            <person name="Kono N."/>
            <person name="Nakamura H."/>
            <person name="Mori M."/>
            <person name="Yoshida Y."/>
            <person name="Ohtoshi R."/>
            <person name="Malay A.D."/>
            <person name="Moran D.A.P."/>
            <person name="Tomita M."/>
            <person name="Numata K."/>
            <person name="Arakawa K."/>
        </authorList>
    </citation>
    <scope>NUCLEOTIDE SEQUENCE</scope>
</reference>
<feature type="transmembrane region" description="Helical" evidence="5">
    <location>
        <begin position="475"/>
        <end position="494"/>
    </location>
</feature>
<proteinExistence type="predicted"/>
<evidence type="ECO:0000256" key="5">
    <source>
        <dbReference type="SAM" id="Phobius"/>
    </source>
</evidence>
<feature type="transmembrane region" description="Helical" evidence="5">
    <location>
        <begin position="124"/>
        <end position="143"/>
    </location>
</feature>
<comment type="subcellular location">
    <subcellularLocation>
        <location evidence="1">Membrane</location>
        <topology evidence="1">Multi-pass membrane protein</topology>
    </subcellularLocation>
</comment>
<evidence type="ECO:0000256" key="2">
    <source>
        <dbReference type="ARBA" id="ARBA00022692"/>
    </source>
</evidence>
<dbReference type="GO" id="GO:0022857">
    <property type="term" value="F:transmembrane transporter activity"/>
    <property type="evidence" value="ECO:0007669"/>
    <property type="project" value="InterPro"/>
</dbReference>
<evidence type="ECO:0000256" key="1">
    <source>
        <dbReference type="ARBA" id="ARBA00004141"/>
    </source>
</evidence>
<keyword evidence="4 5" id="KW-0472">Membrane</keyword>
<evidence type="ECO:0000313" key="7">
    <source>
        <dbReference type="Proteomes" id="UP000887013"/>
    </source>
</evidence>
<dbReference type="Pfam" id="PF07690">
    <property type="entry name" value="MFS_1"/>
    <property type="match status" value="1"/>
</dbReference>
<protein>
    <recommendedName>
        <fullName evidence="8">Proton-coupled folate transporter</fullName>
    </recommendedName>
</protein>
<dbReference type="PANTHER" id="PTHR23507:SF1">
    <property type="entry name" value="FI18259P1-RELATED"/>
    <property type="match status" value="1"/>
</dbReference>
<feature type="transmembrane region" description="Helical" evidence="5">
    <location>
        <begin position="406"/>
        <end position="428"/>
    </location>
</feature>
<comment type="caution">
    <text evidence="6">The sequence shown here is derived from an EMBL/GenBank/DDBJ whole genome shotgun (WGS) entry which is preliminary data.</text>
</comment>
<feature type="transmembrane region" description="Helical" evidence="5">
    <location>
        <begin position="440"/>
        <end position="463"/>
    </location>
</feature>
<dbReference type="AlphaFoldDB" id="A0A8X6QNP4"/>
<evidence type="ECO:0008006" key="8">
    <source>
        <dbReference type="Google" id="ProtNLM"/>
    </source>
</evidence>
<sequence length="522" mass="58292">MDKHDAEKASKKYIIDEQTSKTQAMTNLVNEHGDIHYGSIDDDVPLIIAGEEKGNKCLRSLKTLTIEPIVLIFSFAFVMNLSCLTNLMMDKGCLYHLNYSKEICKNLSGYPEEKDNVEILANNYSLYSNLMGLIGAVVMIFFAPWSDKYGRKLPLILAFSGTLVSDVCYIVCTLIEDSKLYYLVLSKIPGELFGGFICILALVYSHASEVSTPKTRTIKYTTIEICFGSGMALGGLAGGLIYKYYGYFYIYLLGSILHLFCIPWIALVVQETTGLDVTVPWSHKIKDLFICESLLKGWKATIRARKNHGRPLLLLFFCSMCVVVLTYESFSSIAFVYAHHLYNWDPTTYNSVNTIFSVSQMVVITICTALLIKFFRVTDNILGLLGVSSLLAKNAIVAFANYGVAIYYIGNACGMLTGLVPLALRSSLSKIVDKDELGRIFSFLATCESVFPMFGTILVTKVFNATINIYPSVSYLMTVGLLLIPLGTFIWAMSSQEKNLILSRETFDLIKKVSKEIKELLF</sequence>
<dbReference type="EMBL" id="BMAW01033745">
    <property type="protein sequence ID" value="GFU31646.1"/>
    <property type="molecule type" value="Genomic_DNA"/>
</dbReference>
<feature type="transmembrane region" description="Helical" evidence="5">
    <location>
        <begin position="225"/>
        <end position="242"/>
    </location>
</feature>
<dbReference type="OrthoDB" id="6436161at2759"/>
<accession>A0A8X6QNP4</accession>
<evidence type="ECO:0000256" key="4">
    <source>
        <dbReference type="ARBA" id="ARBA00023136"/>
    </source>
</evidence>
<dbReference type="InterPro" id="IPR011701">
    <property type="entry name" value="MFS"/>
</dbReference>
<evidence type="ECO:0000313" key="6">
    <source>
        <dbReference type="EMBL" id="GFU31646.1"/>
    </source>
</evidence>
<evidence type="ECO:0000256" key="3">
    <source>
        <dbReference type="ARBA" id="ARBA00022989"/>
    </source>
</evidence>
<feature type="transmembrane region" description="Helical" evidence="5">
    <location>
        <begin position="155"/>
        <end position="175"/>
    </location>
</feature>
<feature type="transmembrane region" description="Helical" evidence="5">
    <location>
        <begin position="248"/>
        <end position="269"/>
    </location>
</feature>
<keyword evidence="7" id="KW-1185">Reference proteome</keyword>
<dbReference type="GO" id="GO:0016020">
    <property type="term" value="C:membrane"/>
    <property type="evidence" value="ECO:0007669"/>
    <property type="project" value="UniProtKB-SubCell"/>
</dbReference>
<feature type="transmembrane region" description="Helical" evidence="5">
    <location>
        <begin position="312"/>
        <end position="335"/>
    </location>
</feature>
<dbReference type="Proteomes" id="UP000887013">
    <property type="component" value="Unassembled WGS sequence"/>
</dbReference>
<organism evidence="6 7">
    <name type="scientific">Nephila pilipes</name>
    <name type="common">Giant wood spider</name>
    <name type="synonym">Nephila maculata</name>
    <dbReference type="NCBI Taxonomy" id="299642"/>
    <lineage>
        <taxon>Eukaryota</taxon>
        <taxon>Metazoa</taxon>
        <taxon>Ecdysozoa</taxon>
        <taxon>Arthropoda</taxon>
        <taxon>Chelicerata</taxon>
        <taxon>Arachnida</taxon>
        <taxon>Araneae</taxon>
        <taxon>Araneomorphae</taxon>
        <taxon>Entelegynae</taxon>
        <taxon>Araneoidea</taxon>
        <taxon>Nephilidae</taxon>
        <taxon>Nephila</taxon>
    </lineage>
</organism>
<feature type="transmembrane region" description="Helical" evidence="5">
    <location>
        <begin position="355"/>
        <end position="374"/>
    </location>
</feature>
<dbReference type="Gene3D" id="1.20.1250.20">
    <property type="entry name" value="MFS general substrate transporter like domains"/>
    <property type="match status" value="1"/>
</dbReference>
<dbReference type="SUPFAM" id="SSF103473">
    <property type="entry name" value="MFS general substrate transporter"/>
    <property type="match status" value="1"/>
</dbReference>
<keyword evidence="2 5" id="KW-0812">Transmembrane</keyword>
<feature type="transmembrane region" description="Helical" evidence="5">
    <location>
        <begin position="181"/>
        <end position="204"/>
    </location>
</feature>
<feature type="transmembrane region" description="Helical" evidence="5">
    <location>
        <begin position="69"/>
        <end position="89"/>
    </location>
</feature>
<dbReference type="PANTHER" id="PTHR23507">
    <property type="entry name" value="ZGC:174356"/>
    <property type="match status" value="1"/>
</dbReference>
<keyword evidence="3 5" id="KW-1133">Transmembrane helix</keyword>
<dbReference type="InterPro" id="IPR036259">
    <property type="entry name" value="MFS_trans_sf"/>
</dbReference>
<name>A0A8X6QNP4_NEPPI</name>
<gene>
    <name evidence="6" type="ORF">NPIL_252031</name>
</gene>